<keyword evidence="2" id="KW-1133">Transmembrane helix</keyword>
<evidence type="ECO:0000259" key="3">
    <source>
        <dbReference type="PROSITE" id="PS50850"/>
    </source>
</evidence>
<dbReference type="OMA" id="AWCNGSI"/>
<feature type="transmembrane region" description="Helical" evidence="2">
    <location>
        <begin position="393"/>
        <end position="416"/>
    </location>
</feature>
<dbReference type="RefSeq" id="XP_020897224.1">
    <property type="nucleotide sequence ID" value="XM_021041565.2"/>
</dbReference>
<protein>
    <recommendedName>
        <fullName evidence="3">Major facilitator superfamily (MFS) profile domain-containing protein</fullName>
    </recommendedName>
</protein>
<feature type="transmembrane region" description="Helical" evidence="2">
    <location>
        <begin position="302"/>
        <end position="322"/>
    </location>
</feature>
<dbReference type="EnsemblMetazoa" id="XM_021041565.2">
    <property type="protein sequence ID" value="XP_020897224.1"/>
    <property type="gene ID" value="LOC110236079"/>
</dbReference>
<keyword evidence="2" id="KW-0812">Transmembrane</keyword>
<dbReference type="GO" id="GO:0016020">
    <property type="term" value="C:membrane"/>
    <property type="evidence" value="ECO:0007669"/>
    <property type="project" value="UniProtKB-SubCell"/>
</dbReference>
<feature type="transmembrane region" description="Helical" evidence="2">
    <location>
        <begin position="328"/>
        <end position="351"/>
    </location>
</feature>
<feature type="transmembrane region" description="Helical" evidence="2">
    <location>
        <begin position="68"/>
        <end position="85"/>
    </location>
</feature>
<feature type="transmembrane region" description="Helical" evidence="2">
    <location>
        <begin position="363"/>
        <end position="381"/>
    </location>
</feature>
<proteinExistence type="predicted"/>
<dbReference type="AlphaFoldDB" id="A0A913X0Z4"/>
<dbReference type="GeneID" id="110236079"/>
<dbReference type="InterPro" id="IPR050327">
    <property type="entry name" value="Proton-linked_MCT"/>
</dbReference>
<dbReference type="InterPro" id="IPR020846">
    <property type="entry name" value="MFS_dom"/>
</dbReference>
<evidence type="ECO:0000313" key="5">
    <source>
        <dbReference type="Proteomes" id="UP000887567"/>
    </source>
</evidence>
<dbReference type="PROSITE" id="PS50850">
    <property type="entry name" value="MFS"/>
    <property type="match status" value="1"/>
</dbReference>
<dbReference type="Gene3D" id="1.20.1250.20">
    <property type="entry name" value="MFS general substrate transporter like domains"/>
    <property type="match status" value="2"/>
</dbReference>
<keyword evidence="5" id="KW-1185">Reference proteome</keyword>
<keyword evidence="2" id="KW-0472">Membrane</keyword>
<feature type="transmembrane region" description="Helical" evidence="2">
    <location>
        <begin position="97"/>
        <end position="116"/>
    </location>
</feature>
<dbReference type="Pfam" id="PF07690">
    <property type="entry name" value="MFS_1"/>
    <property type="match status" value="1"/>
</dbReference>
<dbReference type="PANTHER" id="PTHR11360:SF251">
    <property type="entry name" value="MAJOR FACILITATOR SUPERFAMILY (MFS) PROFILE DOMAIN-CONTAINING PROTEIN"/>
    <property type="match status" value="1"/>
</dbReference>
<evidence type="ECO:0000313" key="4">
    <source>
        <dbReference type="EnsemblMetazoa" id="XP_020897224.1"/>
    </source>
</evidence>
<feature type="domain" description="Major facilitator superfamily (MFS) profile" evidence="3">
    <location>
        <begin position="28"/>
        <end position="417"/>
    </location>
</feature>
<dbReference type="GO" id="GO:0022857">
    <property type="term" value="F:transmembrane transporter activity"/>
    <property type="evidence" value="ECO:0007669"/>
    <property type="project" value="InterPro"/>
</dbReference>
<dbReference type="InterPro" id="IPR011701">
    <property type="entry name" value="MFS"/>
</dbReference>
<dbReference type="PANTHER" id="PTHR11360">
    <property type="entry name" value="MONOCARBOXYLATE TRANSPORTER"/>
    <property type="match status" value="1"/>
</dbReference>
<sequence length="515" mass="56498">MGKMEKQHIEQEEVDIIKTRQLVPEGGWGWLVCLAGFTAQFTILGIQNNTGILYRSLLTEFKRSKGDTAWVFSIGLGLMFLFCPITSSLCERVGCRIVAIVGGLLGVLAFILSSFVKDLYVLYLTFGVLWGVGSSMTYLPSIMALPFWFRKRISVANGIVTAGSGFGTLAMGPLMLITVTKLGWQNSLRVLAGVVLVCTISAIFYSVPAKNEEKPMQTEQKEKKPLLEFSVLKNKAFLVWCVALGVFMIGYFVPFVHLPGYAIECGVSNEQSATLVGMMSIGSTVGRLFFGKMCDHPKVNRLYVFQLAFLFIGVAHTLITLTKSYAGFVSYMVVFGVFDGCFVVLLGVLCADIVGYDKVAAGMGIQFFFMAITCTAGPPLAGWVYDLSDSYQIAFYASGACATLGACLLFLIPILMPKENAHEIHMDDSMESNQNSEQRLIKSPISSQEDNEVTLRSGAARHCTVRNSYLDKYWEQLPQRASCSSFFGPGAPFGVIPSLHLSNETLLVVERVSQV</sequence>
<organism evidence="4 5">
    <name type="scientific">Exaiptasia diaphana</name>
    <name type="common">Tropical sea anemone</name>
    <name type="synonym">Aiptasia pulchella</name>
    <dbReference type="NCBI Taxonomy" id="2652724"/>
    <lineage>
        <taxon>Eukaryota</taxon>
        <taxon>Metazoa</taxon>
        <taxon>Cnidaria</taxon>
        <taxon>Anthozoa</taxon>
        <taxon>Hexacorallia</taxon>
        <taxon>Actiniaria</taxon>
        <taxon>Aiptasiidae</taxon>
        <taxon>Exaiptasia</taxon>
    </lineage>
</organism>
<dbReference type="SUPFAM" id="SSF103473">
    <property type="entry name" value="MFS general substrate transporter"/>
    <property type="match status" value="1"/>
</dbReference>
<feature type="transmembrane region" description="Helical" evidence="2">
    <location>
        <begin position="236"/>
        <end position="253"/>
    </location>
</feature>
<feature type="transmembrane region" description="Helical" evidence="2">
    <location>
        <begin position="155"/>
        <end position="176"/>
    </location>
</feature>
<evidence type="ECO:0000256" key="1">
    <source>
        <dbReference type="ARBA" id="ARBA00004141"/>
    </source>
</evidence>
<feature type="transmembrane region" description="Helical" evidence="2">
    <location>
        <begin position="122"/>
        <end position="148"/>
    </location>
</feature>
<dbReference type="InterPro" id="IPR036259">
    <property type="entry name" value="MFS_trans_sf"/>
</dbReference>
<dbReference type="KEGG" id="epa:110236079"/>
<feature type="transmembrane region" description="Helical" evidence="2">
    <location>
        <begin position="273"/>
        <end position="290"/>
    </location>
</feature>
<evidence type="ECO:0000256" key="2">
    <source>
        <dbReference type="SAM" id="Phobius"/>
    </source>
</evidence>
<dbReference type="OrthoDB" id="6499973at2759"/>
<reference evidence="4" key="1">
    <citation type="submission" date="2022-11" db="UniProtKB">
        <authorList>
            <consortium name="EnsemblMetazoa"/>
        </authorList>
    </citation>
    <scope>IDENTIFICATION</scope>
</reference>
<accession>A0A913X0Z4</accession>
<dbReference type="Proteomes" id="UP000887567">
    <property type="component" value="Unplaced"/>
</dbReference>
<name>A0A913X0Z4_EXADI</name>
<feature type="transmembrane region" description="Helical" evidence="2">
    <location>
        <begin position="28"/>
        <end position="48"/>
    </location>
</feature>
<feature type="transmembrane region" description="Helical" evidence="2">
    <location>
        <begin position="188"/>
        <end position="207"/>
    </location>
</feature>
<dbReference type="CDD" id="cd17352">
    <property type="entry name" value="MFS_MCT_SLC16"/>
    <property type="match status" value="1"/>
</dbReference>
<comment type="subcellular location">
    <subcellularLocation>
        <location evidence="1">Membrane</location>
        <topology evidence="1">Multi-pass membrane protein</topology>
    </subcellularLocation>
</comment>